<sequence>MSPAARREQFIVLGRDLIKRVSLDRVSIESVAQAAGVSRGLVFHYFSSKQDFHLALASAQADELLAATAPDDSLGEPIEVLRASIGSFIDFITEHRYAYAAFLRGSVSGEHEMRRIIDDSRSVIADRILARTDAFGVTSTPAVEMSVRGWIAYVEEVALCWLDRPVIARAQVLDLMVNSLFAIATVTDAGGGVDTVTDAGGGVDTVTDAGGGVDTVTDAGGGVDTVTDAGGQT</sequence>
<dbReference type="SUPFAM" id="SSF46689">
    <property type="entry name" value="Homeodomain-like"/>
    <property type="match status" value="1"/>
</dbReference>
<dbReference type="InterPro" id="IPR009057">
    <property type="entry name" value="Homeodomain-like_sf"/>
</dbReference>
<keyword evidence="7" id="KW-1185">Reference proteome</keyword>
<keyword evidence="1" id="KW-0805">Transcription regulation</keyword>
<dbReference type="InterPro" id="IPR054129">
    <property type="entry name" value="DesT_TetR_C"/>
</dbReference>
<dbReference type="Gene3D" id="1.10.357.10">
    <property type="entry name" value="Tetracycline Repressor, domain 2"/>
    <property type="match status" value="1"/>
</dbReference>
<accession>A0ABP6LMN3</accession>
<evidence type="ECO:0000256" key="4">
    <source>
        <dbReference type="PROSITE-ProRule" id="PRU00335"/>
    </source>
</evidence>
<gene>
    <name evidence="6" type="ORF">GCM10010528_28980</name>
</gene>
<feature type="DNA-binding region" description="H-T-H motif" evidence="4">
    <location>
        <begin position="27"/>
        <end position="46"/>
    </location>
</feature>
<dbReference type="PANTHER" id="PTHR30055:SF174">
    <property type="entry name" value="TRANSCRIPTIONAL REGULATORY PROTEIN (PROBABLY TETR-FAMILY)-RELATED"/>
    <property type="match status" value="1"/>
</dbReference>
<comment type="caution">
    <text evidence="6">The sequence shown here is derived from an EMBL/GenBank/DDBJ whole genome shotgun (WGS) entry which is preliminary data.</text>
</comment>
<dbReference type="InterPro" id="IPR050109">
    <property type="entry name" value="HTH-type_TetR-like_transc_reg"/>
</dbReference>
<evidence type="ECO:0000259" key="5">
    <source>
        <dbReference type="PROSITE" id="PS50977"/>
    </source>
</evidence>
<evidence type="ECO:0000256" key="2">
    <source>
        <dbReference type="ARBA" id="ARBA00023125"/>
    </source>
</evidence>
<evidence type="ECO:0000256" key="1">
    <source>
        <dbReference type="ARBA" id="ARBA00023015"/>
    </source>
</evidence>
<dbReference type="PANTHER" id="PTHR30055">
    <property type="entry name" value="HTH-TYPE TRANSCRIPTIONAL REGULATOR RUTR"/>
    <property type="match status" value="1"/>
</dbReference>
<dbReference type="PROSITE" id="PS50977">
    <property type="entry name" value="HTH_TETR_2"/>
    <property type="match status" value="1"/>
</dbReference>
<name>A0ABP6LMN3_9ACTN</name>
<keyword evidence="2 4" id="KW-0238">DNA-binding</keyword>
<dbReference type="Pfam" id="PF21943">
    <property type="entry name" value="TetR_C_46"/>
    <property type="match status" value="1"/>
</dbReference>
<dbReference type="InterPro" id="IPR001647">
    <property type="entry name" value="HTH_TetR"/>
</dbReference>
<evidence type="ECO:0000256" key="3">
    <source>
        <dbReference type="ARBA" id="ARBA00023163"/>
    </source>
</evidence>
<feature type="domain" description="HTH tetR-type" evidence="5">
    <location>
        <begin position="4"/>
        <end position="64"/>
    </location>
</feature>
<evidence type="ECO:0000313" key="6">
    <source>
        <dbReference type="EMBL" id="GAA3047988.1"/>
    </source>
</evidence>
<dbReference type="Pfam" id="PF00440">
    <property type="entry name" value="TetR_N"/>
    <property type="match status" value="1"/>
</dbReference>
<organism evidence="6 7">
    <name type="scientific">Gordonia defluvii</name>
    <dbReference type="NCBI Taxonomy" id="283718"/>
    <lineage>
        <taxon>Bacteria</taxon>
        <taxon>Bacillati</taxon>
        <taxon>Actinomycetota</taxon>
        <taxon>Actinomycetes</taxon>
        <taxon>Mycobacteriales</taxon>
        <taxon>Gordoniaceae</taxon>
        <taxon>Gordonia</taxon>
    </lineage>
</organism>
<reference evidence="7" key="1">
    <citation type="journal article" date="2019" name="Int. J. Syst. Evol. Microbiol.">
        <title>The Global Catalogue of Microorganisms (GCM) 10K type strain sequencing project: providing services to taxonomists for standard genome sequencing and annotation.</title>
        <authorList>
            <consortium name="The Broad Institute Genomics Platform"/>
            <consortium name="The Broad Institute Genome Sequencing Center for Infectious Disease"/>
            <person name="Wu L."/>
            <person name="Ma J."/>
        </authorList>
    </citation>
    <scope>NUCLEOTIDE SEQUENCE [LARGE SCALE GENOMIC DNA]</scope>
    <source>
        <strain evidence="7">JCM 14234</strain>
    </source>
</reference>
<proteinExistence type="predicted"/>
<protein>
    <submittedName>
        <fullName evidence="6">TetR/AcrR family transcriptional regulator</fullName>
    </submittedName>
</protein>
<evidence type="ECO:0000313" key="7">
    <source>
        <dbReference type="Proteomes" id="UP001501035"/>
    </source>
</evidence>
<dbReference type="Proteomes" id="UP001501035">
    <property type="component" value="Unassembled WGS sequence"/>
</dbReference>
<keyword evidence="3" id="KW-0804">Transcription</keyword>
<dbReference type="EMBL" id="BAAAVS010000059">
    <property type="protein sequence ID" value="GAA3047988.1"/>
    <property type="molecule type" value="Genomic_DNA"/>
</dbReference>